<dbReference type="EMBL" id="LJJB01000007">
    <property type="protein sequence ID" value="KQL50210.1"/>
    <property type="molecule type" value="Genomic_DNA"/>
</dbReference>
<keyword evidence="3" id="KW-1003">Cell membrane</keyword>
<feature type="transmembrane region" description="Helical" evidence="7">
    <location>
        <begin position="264"/>
        <end position="285"/>
    </location>
</feature>
<evidence type="ECO:0000256" key="2">
    <source>
        <dbReference type="ARBA" id="ARBA00022448"/>
    </source>
</evidence>
<dbReference type="NCBIfam" id="TIGR00711">
    <property type="entry name" value="efflux_EmrB"/>
    <property type="match status" value="1"/>
</dbReference>
<evidence type="ECO:0000256" key="7">
    <source>
        <dbReference type="SAM" id="Phobius"/>
    </source>
</evidence>
<reference evidence="9 10" key="1">
    <citation type="submission" date="2015-09" db="EMBL/GenBank/DDBJ databases">
        <title>Genome sequencing project for genomic taxonomy and phylogenomics of Bacillus-like bacteria.</title>
        <authorList>
            <person name="Liu B."/>
            <person name="Wang J."/>
            <person name="Zhu Y."/>
            <person name="Liu G."/>
            <person name="Chen Q."/>
            <person name="Chen Z."/>
            <person name="Lan J."/>
            <person name="Che J."/>
            <person name="Ge C."/>
            <person name="Shi H."/>
            <person name="Pan Z."/>
            <person name="Liu X."/>
        </authorList>
    </citation>
    <scope>NUCLEOTIDE SEQUENCE [LARGE SCALE GENOMIC DNA]</scope>
    <source>
        <strain evidence="9 10">DSM 8552</strain>
    </source>
</reference>
<keyword evidence="4 7" id="KW-0812">Transmembrane</keyword>
<evidence type="ECO:0000256" key="5">
    <source>
        <dbReference type="ARBA" id="ARBA00022989"/>
    </source>
</evidence>
<feature type="transmembrane region" description="Helical" evidence="7">
    <location>
        <begin position="325"/>
        <end position="345"/>
    </location>
</feature>
<dbReference type="PANTHER" id="PTHR42718:SF43">
    <property type="entry name" value="LINCOMYCIN RESISTANCE PROTEIN LMRB"/>
    <property type="match status" value="1"/>
</dbReference>
<evidence type="ECO:0000256" key="4">
    <source>
        <dbReference type="ARBA" id="ARBA00022692"/>
    </source>
</evidence>
<feature type="transmembrane region" description="Helical" evidence="7">
    <location>
        <begin position="393"/>
        <end position="414"/>
    </location>
</feature>
<dbReference type="SUPFAM" id="SSF103473">
    <property type="entry name" value="MFS general substrate transporter"/>
    <property type="match status" value="1"/>
</dbReference>
<sequence length="471" mass="50797">MGEVKRLPILISLMIGAFFSILNETLLNIAFPQLMIELNVSASTLQWLATGYMLVVGVLVPASGLLVQLFTTRQMFLGAMILFTAGTLVCGIAPHFSILLVGRLLQAAGTGLMLPVLMNTILVLYPPDKRGAAMGSIGLVIMFAPAIGPTLSGLILESLQWRWLFYLVLPFAAFSIVFAAIYLKNVSETKKIKVDVLSLILSTIGFGAVVYGFSSSGEGHGGWSNPLVYGTVSIGIIALVLFVFRQLRVPEPLMDLRAFQYPMFTLTTILLIIMMMTLFSAMSLLPFLFQGALGLTVFASGLLMLPGSLLNGLISPLTGKLFDKFGPRALVIPGAAFLVVIMWFFTQVTVETSRMTFLLLHICLMVAISMIMMPTQTNGLNQLPPRFYPHGTAILNTLQQVAGAIGVALFIGVMSTGQRAFLAKSPNPTAQDQMAGAMVAGVHNAFLIGFGFSVVALLLAFFIKRTQVAKL</sequence>
<evidence type="ECO:0000313" key="10">
    <source>
        <dbReference type="Proteomes" id="UP000051063"/>
    </source>
</evidence>
<feature type="transmembrane region" description="Helical" evidence="7">
    <location>
        <begin position="434"/>
        <end position="463"/>
    </location>
</feature>
<feature type="transmembrane region" description="Helical" evidence="7">
    <location>
        <begin position="291"/>
        <end position="313"/>
    </location>
</feature>
<feature type="transmembrane region" description="Helical" evidence="7">
    <location>
        <begin position="51"/>
        <end position="70"/>
    </location>
</feature>
<dbReference type="RefSeq" id="WP_055744524.1">
    <property type="nucleotide sequence ID" value="NZ_LJJB01000007.1"/>
</dbReference>
<keyword evidence="6 7" id="KW-0472">Membrane</keyword>
<proteinExistence type="predicted"/>
<evidence type="ECO:0000256" key="6">
    <source>
        <dbReference type="ARBA" id="ARBA00023136"/>
    </source>
</evidence>
<gene>
    <name evidence="9" type="ORF">AN963_09375</name>
</gene>
<organism evidence="9 10">
    <name type="scientific">Brevibacillus choshinensis</name>
    <dbReference type="NCBI Taxonomy" id="54911"/>
    <lineage>
        <taxon>Bacteria</taxon>
        <taxon>Bacillati</taxon>
        <taxon>Bacillota</taxon>
        <taxon>Bacilli</taxon>
        <taxon>Bacillales</taxon>
        <taxon>Paenibacillaceae</taxon>
        <taxon>Brevibacillus</taxon>
    </lineage>
</organism>
<feature type="transmembrane region" description="Helical" evidence="7">
    <location>
        <begin position="132"/>
        <end position="151"/>
    </location>
</feature>
<evidence type="ECO:0000256" key="1">
    <source>
        <dbReference type="ARBA" id="ARBA00004651"/>
    </source>
</evidence>
<evidence type="ECO:0000313" key="9">
    <source>
        <dbReference type="EMBL" id="KQL50210.1"/>
    </source>
</evidence>
<dbReference type="InterPro" id="IPR011701">
    <property type="entry name" value="MFS"/>
</dbReference>
<evidence type="ECO:0000256" key="3">
    <source>
        <dbReference type="ARBA" id="ARBA00022475"/>
    </source>
</evidence>
<feature type="domain" description="Major facilitator superfamily (MFS) profile" evidence="8">
    <location>
        <begin position="9"/>
        <end position="468"/>
    </location>
</feature>
<evidence type="ECO:0000259" key="8">
    <source>
        <dbReference type="PROSITE" id="PS50850"/>
    </source>
</evidence>
<keyword evidence="5 7" id="KW-1133">Transmembrane helix</keyword>
<comment type="caution">
    <text evidence="9">The sequence shown here is derived from an EMBL/GenBank/DDBJ whole genome shotgun (WGS) entry which is preliminary data.</text>
</comment>
<protein>
    <submittedName>
        <fullName evidence="9">Multidrug MFS transporter</fullName>
    </submittedName>
</protein>
<dbReference type="InterPro" id="IPR004638">
    <property type="entry name" value="EmrB-like"/>
</dbReference>
<accession>A0ABR5NF97</accession>
<dbReference type="Pfam" id="PF07690">
    <property type="entry name" value="MFS_1"/>
    <property type="match status" value="1"/>
</dbReference>
<feature type="transmembrane region" description="Helical" evidence="7">
    <location>
        <begin position="104"/>
        <end position="125"/>
    </location>
</feature>
<dbReference type="PANTHER" id="PTHR42718">
    <property type="entry name" value="MAJOR FACILITATOR SUPERFAMILY MULTIDRUG TRANSPORTER MFSC"/>
    <property type="match status" value="1"/>
</dbReference>
<dbReference type="InterPro" id="IPR020846">
    <property type="entry name" value="MFS_dom"/>
</dbReference>
<dbReference type="CDD" id="cd17503">
    <property type="entry name" value="MFS_LmrB_MDR_like"/>
    <property type="match status" value="1"/>
</dbReference>
<feature type="transmembrane region" description="Helical" evidence="7">
    <location>
        <begin position="7"/>
        <end position="31"/>
    </location>
</feature>
<dbReference type="PROSITE" id="PS50850">
    <property type="entry name" value="MFS"/>
    <property type="match status" value="1"/>
</dbReference>
<dbReference type="InterPro" id="IPR036259">
    <property type="entry name" value="MFS_trans_sf"/>
</dbReference>
<name>A0ABR5NF97_BRECH</name>
<keyword evidence="2" id="KW-0813">Transport</keyword>
<dbReference type="Gene3D" id="1.20.1250.20">
    <property type="entry name" value="MFS general substrate transporter like domains"/>
    <property type="match status" value="1"/>
</dbReference>
<feature type="transmembrane region" description="Helical" evidence="7">
    <location>
        <begin position="357"/>
        <end position="373"/>
    </location>
</feature>
<dbReference type="PRINTS" id="PR01036">
    <property type="entry name" value="TCRTETB"/>
</dbReference>
<feature type="transmembrane region" description="Helical" evidence="7">
    <location>
        <begin position="77"/>
        <end position="98"/>
    </location>
</feature>
<feature type="transmembrane region" description="Helical" evidence="7">
    <location>
        <begin position="226"/>
        <end position="244"/>
    </location>
</feature>
<feature type="transmembrane region" description="Helical" evidence="7">
    <location>
        <begin position="195"/>
        <end position="214"/>
    </location>
</feature>
<dbReference type="Proteomes" id="UP000051063">
    <property type="component" value="Unassembled WGS sequence"/>
</dbReference>
<feature type="transmembrane region" description="Helical" evidence="7">
    <location>
        <begin position="163"/>
        <end position="183"/>
    </location>
</feature>
<keyword evidence="10" id="KW-1185">Reference proteome</keyword>
<dbReference type="Gene3D" id="1.20.1720.10">
    <property type="entry name" value="Multidrug resistance protein D"/>
    <property type="match status" value="1"/>
</dbReference>
<comment type="subcellular location">
    <subcellularLocation>
        <location evidence="1">Cell membrane</location>
        <topology evidence="1">Multi-pass membrane protein</topology>
    </subcellularLocation>
</comment>